<organism evidence="1">
    <name type="scientific">uncultured Solirubrobacteraceae bacterium</name>
    <dbReference type="NCBI Taxonomy" id="1162706"/>
    <lineage>
        <taxon>Bacteria</taxon>
        <taxon>Bacillati</taxon>
        <taxon>Actinomycetota</taxon>
        <taxon>Thermoleophilia</taxon>
        <taxon>Solirubrobacterales</taxon>
        <taxon>Solirubrobacteraceae</taxon>
        <taxon>environmental samples</taxon>
    </lineage>
</organism>
<gene>
    <name evidence="1" type="ORF">AVDCRST_MAG38-372</name>
</gene>
<reference evidence="1" key="1">
    <citation type="submission" date="2020-02" db="EMBL/GenBank/DDBJ databases">
        <authorList>
            <person name="Meier V. D."/>
        </authorList>
    </citation>
    <scope>NUCLEOTIDE SEQUENCE</scope>
    <source>
        <strain evidence="1">AVDCRST_MAG38</strain>
    </source>
</reference>
<sequence>MSSVSDELSPAGWPRPWLLWTPPEGGSRAHLLPQILPVPWINGAHPYRGDWVSFDDARADRAHRERLCAVCGQPLERIAVLGRAGEDSTSGPGCHPRCMQLTLTACPHFTAAGRRVSANAAVAWRVDGPELGYAPAEDPEGMYAELQRVADGLPELTVQDVQWLAGIDPWGTGRQDTIDADDTVADD</sequence>
<accession>A0A6J4R575</accession>
<dbReference type="AlphaFoldDB" id="A0A6J4R575"/>
<dbReference type="EMBL" id="CADCVJ010000022">
    <property type="protein sequence ID" value="CAA9463137.1"/>
    <property type="molecule type" value="Genomic_DNA"/>
</dbReference>
<name>A0A6J4R575_9ACTN</name>
<evidence type="ECO:0000313" key="1">
    <source>
        <dbReference type="EMBL" id="CAA9463137.1"/>
    </source>
</evidence>
<protein>
    <submittedName>
        <fullName evidence="1">Uncharacterized protein</fullName>
    </submittedName>
</protein>
<proteinExistence type="predicted"/>